<evidence type="ECO:0000313" key="3">
    <source>
        <dbReference type="Proteomes" id="UP000287746"/>
    </source>
</evidence>
<protein>
    <submittedName>
        <fullName evidence="2">Acetyl-CoA hydrolase</fullName>
    </submittedName>
</protein>
<dbReference type="Gene3D" id="3.40.1080.20">
    <property type="entry name" value="Acetyl-CoA hydrolase/transferase C-terminal domain"/>
    <property type="match status" value="1"/>
</dbReference>
<dbReference type="GO" id="GO:0006083">
    <property type="term" value="P:acetate metabolic process"/>
    <property type="evidence" value="ECO:0007669"/>
    <property type="project" value="InterPro"/>
</dbReference>
<dbReference type="RefSeq" id="WP_126005274.1">
    <property type="nucleotide sequence ID" value="NZ_QQYZ01000020.1"/>
</dbReference>
<accession>A0A430FZP0</accession>
<feature type="domain" description="Acetyl-CoA hydrolase/transferase C-terminal" evidence="1">
    <location>
        <begin position="254"/>
        <end position="403"/>
    </location>
</feature>
<dbReference type="GO" id="GO:0016787">
    <property type="term" value="F:hydrolase activity"/>
    <property type="evidence" value="ECO:0007669"/>
    <property type="project" value="UniProtKB-KW"/>
</dbReference>
<evidence type="ECO:0000259" key="1">
    <source>
        <dbReference type="Pfam" id="PF13336"/>
    </source>
</evidence>
<dbReference type="InterPro" id="IPR038460">
    <property type="entry name" value="AcetylCoA_hyd_C_sf"/>
</dbReference>
<dbReference type="SUPFAM" id="SSF100950">
    <property type="entry name" value="NagB/RpiA/CoA transferase-like"/>
    <property type="match status" value="2"/>
</dbReference>
<dbReference type="PANTHER" id="PTHR21432">
    <property type="entry name" value="ACETYL-COA HYDROLASE-RELATED"/>
    <property type="match status" value="1"/>
</dbReference>
<dbReference type="EMBL" id="QQYZ01000020">
    <property type="protein sequence ID" value="RSY79318.1"/>
    <property type="molecule type" value="Genomic_DNA"/>
</dbReference>
<dbReference type="Pfam" id="PF13336">
    <property type="entry name" value="AcetylCoA_hyd_C"/>
    <property type="match status" value="1"/>
</dbReference>
<keyword evidence="2" id="KW-0378">Hydrolase</keyword>
<proteinExistence type="predicted"/>
<dbReference type="InterPro" id="IPR026888">
    <property type="entry name" value="AcetylCoA_hyd_C"/>
</dbReference>
<sequence>MPRLIRSDQLAEVLPPGGLTLVSACSAESRLLADAVGQAGAAFGAMTFSGIFVGGLNQAAWHAGPDSRVLTFFQTPQLRAEGKRVEFLPLCYQDILAELVRRRPSAALLMCSPPDAQGNCSFGTDVAFIAELWRQIPVRVAHINPAMPRTPGDPGIPYDELTAIIEAEQPLLGMVSGGPDPAAEAIAQHIAPHIPDGATLQTGLGKVPDAVMRALTGHRALRLHTGLMGDGAMTLIESGAMAEGASATVGVAIGSLALYQRLDNPHLQFRPVSVTHGAWRLAAIDRLVSINSAIEVDLFGQAHAELTPKGLMSGPGGASDFARGARNGGLRIVALPASAGRDGAISRVVGPSEGAGPVSLGRMDIDLVVTEHGVADLRGLTHHDRAERLIEIAAPTHRSALADRWTDYAHRL</sequence>
<gene>
    <name evidence="2" type="ORF">DAH66_17255</name>
</gene>
<dbReference type="PROSITE" id="PS51257">
    <property type="entry name" value="PROKAR_LIPOPROTEIN"/>
    <property type="match status" value="1"/>
</dbReference>
<dbReference type="InterPro" id="IPR037171">
    <property type="entry name" value="NagB/RpiA_transferase-like"/>
</dbReference>
<dbReference type="AlphaFoldDB" id="A0A430FZP0"/>
<reference evidence="3" key="1">
    <citation type="submission" date="2018-07" db="EMBL/GenBank/DDBJ databases">
        <title>Genomic and Epidemiologic Investigation of an Indolent Hospital Outbreak.</title>
        <authorList>
            <person name="Johnson R.C."/>
            <person name="Deming C."/>
            <person name="Conlan S."/>
            <person name="Zellmer C.J."/>
            <person name="Michelin A.V."/>
            <person name="Lee-Lin S.-Q."/>
            <person name="Thomas P.J."/>
            <person name="Park M."/>
            <person name="Weingarten R.A."/>
            <person name="Less J."/>
            <person name="Dekker J.P."/>
            <person name="Frank K.M."/>
            <person name="Musser K.A."/>
            <person name="Mcquiston J.R."/>
            <person name="Henderson D.K."/>
            <person name="Lau A.F."/>
            <person name="Palmore T.N."/>
            <person name="Segre J.A."/>
        </authorList>
    </citation>
    <scope>NUCLEOTIDE SEQUENCE [LARGE SCALE GENOMIC DNA]</scope>
    <source>
        <strain evidence="3">SK-CDC1_0717</strain>
    </source>
</reference>
<name>A0A430FZP0_9SPHN</name>
<evidence type="ECO:0000313" key="2">
    <source>
        <dbReference type="EMBL" id="RSY79318.1"/>
    </source>
</evidence>
<dbReference type="Gene3D" id="3.40.1080.10">
    <property type="entry name" value="Glutaconate Coenzyme A-transferase"/>
    <property type="match status" value="1"/>
</dbReference>
<dbReference type="PANTHER" id="PTHR21432:SF20">
    <property type="entry name" value="ACETYL-COA HYDROLASE"/>
    <property type="match status" value="1"/>
</dbReference>
<dbReference type="InterPro" id="IPR046433">
    <property type="entry name" value="ActCoA_hydro"/>
</dbReference>
<dbReference type="GO" id="GO:0008775">
    <property type="term" value="F:acetate CoA-transferase activity"/>
    <property type="evidence" value="ECO:0007669"/>
    <property type="project" value="InterPro"/>
</dbReference>
<dbReference type="Gene3D" id="3.30.750.70">
    <property type="entry name" value="4-hydroxybutyrate coenzyme like domains"/>
    <property type="match status" value="1"/>
</dbReference>
<organism evidence="2 3">
    <name type="scientific">Sphingomonas koreensis</name>
    <dbReference type="NCBI Taxonomy" id="93064"/>
    <lineage>
        <taxon>Bacteria</taxon>
        <taxon>Pseudomonadati</taxon>
        <taxon>Pseudomonadota</taxon>
        <taxon>Alphaproteobacteria</taxon>
        <taxon>Sphingomonadales</taxon>
        <taxon>Sphingomonadaceae</taxon>
        <taxon>Sphingomonas</taxon>
    </lineage>
</organism>
<comment type="caution">
    <text evidence="2">The sequence shown here is derived from an EMBL/GenBank/DDBJ whole genome shotgun (WGS) entry which is preliminary data.</text>
</comment>
<dbReference type="Proteomes" id="UP000287746">
    <property type="component" value="Unassembled WGS sequence"/>
</dbReference>